<name>A0A099I4A8_CLOIN</name>
<keyword evidence="3 6" id="KW-0812">Transmembrane</keyword>
<evidence type="ECO:0000256" key="2">
    <source>
        <dbReference type="ARBA" id="ARBA00009190"/>
    </source>
</evidence>
<protein>
    <recommendedName>
        <fullName evidence="6">GDT1 family protein</fullName>
    </recommendedName>
</protein>
<comment type="similarity">
    <text evidence="2 6">Belongs to the GDT1 family.</text>
</comment>
<dbReference type="InterPro" id="IPR001727">
    <property type="entry name" value="GDT1-like"/>
</dbReference>
<dbReference type="EMBL" id="JQIF01000084">
    <property type="protein sequence ID" value="KGJ52097.1"/>
    <property type="molecule type" value="Genomic_DNA"/>
</dbReference>
<dbReference type="RefSeq" id="WP_044906850.1">
    <property type="nucleotide sequence ID" value="NZ_JAQCQO010000047.1"/>
</dbReference>
<proteinExistence type="inferred from homology"/>
<reference evidence="7 8" key="1">
    <citation type="submission" date="2014-08" db="EMBL/GenBank/DDBJ databases">
        <title>Clostridium innocuum, an unnegligible vancomycin-resistant pathogen causing extra-intestinal infections.</title>
        <authorList>
            <person name="Feng Y."/>
            <person name="Chiu C.-H."/>
        </authorList>
    </citation>
    <scope>NUCLEOTIDE SEQUENCE [LARGE SCALE GENOMIC DNA]</scope>
    <source>
        <strain evidence="7 8">AN88</strain>
    </source>
</reference>
<evidence type="ECO:0000313" key="7">
    <source>
        <dbReference type="EMBL" id="KGJ52097.1"/>
    </source>
</evidence>
<organism evidence="7 8">
    <name type="scientific">Clostridium innocuum</name>
    <dbReference type="NCBI Taxonomy" id="1522"/>
    <lineage>
        <taxon>Bacteria</taxon>
        <taxon>Bacillati</taxon>
        <taxon>Bacillota</taxon>
        <taxon>Clostridia</taxon>
        <taxon>Eubacteriales</taxon>
        <taxon>Clostridiaceae</taxon>
        <taxon>Clostridium</taxon>
    </lineage>
</organism>
<evidence type="ECO:0000313" key="8">
    <source>
        <dbReference type="Proteomes" id="UP000030008"/>
    </source>
</evidence>
<dbReference type="PANTHER" id="PTHR12608">
    <property type="entry name" value="TRANSMEMBRANE PROTEIN HTP-1 RELATED"/>
    <property type="match status" value="1"/>
</dbReference>
<dbReference type="AlphaFoldDB" id="A0A099I4A8"/>
<sequence length="217" mass="23709">MLFHTFLFVFLAEMADKTQLMIMALTNRYSLKTVIAGMILGVFAISGVSVLAGDLIGDLIPMRLIKLAASAMFLFFGLMNLRCSTEEEAGHHVALKIPVISIAFTFVIAELGDKTQLATVALAADHMREHFPIFLGASLGLIMANILGIFAGKLIFSHLREDTVKVGSSFIFFLFGSLTLFEAVPGNNLIFIGYSTVLMVCAYAIYTFSRRHVGTRG</sequence>
<gene>
    <name evidence="7" type="ORF">CIAN88_16830</name>
</gene>
<feature type="transmembrane region" description="Helical" evidence="6">
    <location>
        <begin position="64"/>
        <end position="81"/>
    </location>
</feature>
<evidence type="ECO:0000256" key="3">
    <source>
        <dbReference type="ARBA" id="ARBA00022692"/>
    </source>
</evidence>
<feature type="transmembrane region" description="Helical" evidence="6">
    <location>
        <begin position="189"/>
        <end position="208"/>
    </location>
</feature>
<feature type="transmembrane region" description="Helical" evidence="6">
    <location>
        <begin position="164"/>
        <end position="183"/>
    </location>
</feature>
<dbReference type="Proteomes" id="UP000030008">
    <property type="component" value="Unassembled WGS sequence"/>
</dbReference>
<feature type="transmembrane region" description="Helical" evidence="6">
    <location>
        <begin position="131"/>
        <end position="152"/>
    </location>
</feature>
<keyword evidence="5 6" id="KW-0472">Membrane</keyword>
<evidence type="ECO:0000256" key="6">
    <source>
        <dbReference type="RuleBase" id="RU365102"/>
    </source>
</evidence>
<dbReference type="GO" id="GO:0046873">
    <property type="term" value="F:metal ion transmembrane transporter activity"/>
    <property type="evidence" value="ECO:0007669"/>
    <property type="project" value="InterPro"/>
</dbReference>
<evidence type="ECO:0000256" key="4">
    <source>
        <dbReference type="ARBA" id="ARBA00022989"/>
    </source>
</evidence>
<dbReference type="Pfam" id="PF01169">
    <property type="entry name" value="GDT1"/>
    <property type="match status" value="2"/>
</dbReference>
<feature type="transmembrane region" description="Helical" evidence="6">
    <location>
        <begin position="93"/>
        <end position="111"/>
    </location>
</feature>
<evidence type="ECO:0000256" key="5">
    <source>
        <dbReference type="ARBA" id="ARBA00023136"/>
    </source>
</evidence>
<accession>A0A099I4A8</accession>
<dbReference type="PANTHER" id="PTHR12608:SF1">
    <property type="entry name" value="TRANSMEMBRANE PROTEIN 165"/>
    <property type="match status" value="1"/>
</dbReference>
<comment type="subcellular location">
    <subcellularLocation>
        <location evidence="1 6">Membrane</location>
        <topology evidence="1 6">Multi-pass membrane protein</topology>
    </subcellularLocation>
</comment>
<feature type="transmembrane region" description="Helical" evidence="6">
    <location>
        <begin position="33"/>
        <end position="52"/>
    </location>
</feature>
<evidence type="ECO:0000256" key="1">
    <source>
        <dbReference type="ARBA" id="ARBA00004141"/>
    </source>
</evidence>
<keyword evidence="4 6" id="KW-1133">Transmembrane helix</keyword>
<comment type="caution">
    <text evidence="7">The sequence shown here is derived from an EMBL/GenBank/DDBJ whole genome shotgun (WGS) entry which is preliminary data.</text>
</comment>
<dbReference type="GO" id="GO:0016020">
    <property type="term" value="C:membrane"/>
    <property type="evidence" value="ECO:0007669"/>
    <property type="project" value="UniProtKB-SubCell"/>
</dbReference>